<accession>A0ACB8Z1B7</accession>
<evidence type="ECO:0000313" key="2">
    <source>
        <dbReference type="Proteomes" id="UP001055811"/>
    </source>
</evidence>
<sequence>MSALTSRAVSRLCSRVPVKQFNGKHPTTPLKSTSLPRPNPSTNRISSTSRLPVQMSSLLSMMPLHTAIASSRLTSALSIESQSWGLIPLGISMPL</sequence>
<keyword evidence="2" id="KW-1185">Reference proteome</keyword>
<proteinExistence type="predicted"/>
<dbReference type="EMBL" id="CM042017">
    <property type="protein sequence ID" value="KAI3691158.1"/>
    <property type="molecule type" value="Genomic_DNA"/>
</dbReference>
<reference evidence="2" key="1">
    <citation type="journal article" date="2022" name="Mol. Ecol. Resour.">
        <title>The genomes of chicory, endive, great burdock and yacon provide insights into Asteraceae palaeo-polyploidization history and plant inulin production.</title>
        <authorList>
            <person name="Fan W."/>
            <person name="Wang S."/>
            <person name="Wang H."/>
            <person name="Wang A."/>
            <person name="Jiang F."/>
            <person name="Liu H."/>
            <person name="Zhao H."/>
            <person name="Xu D."/>
            <person name="Zhang Y."/>
        </authorList>
    </citation>
    <scope>NUCLEOTIDE SEQUENCE [LARGE SCALE GENOMIC DNA]</scope>
    <source>
        <strain evidence="2">cv. Punajuju</strain>
    </source>
</reference>
<name>A0ACB8Z1B7_CICIN</name>
<comment type="caution">
    <text evidence="1">The sequence shown here is derived from an EMBL/GenBank/DDBJ whole genome shotgun (WGS) entry which is preliminary data.</text>
</comment>
<organism evidence="1 2">
    <name type="scientific">Cichorium intybus</name>
    <name type="common">Chicory</name>
    <dbReference type="NCBI Taxonomy" id="13427"/>
    <lineage>
        <taxon>Eukaryota</taxon>
        <taxon>Viridiplantae</taxon>
        <taxon>Streptophyta</taxon>
        <taxon>Embryophyta</taxon>
        <taxon>Tracheophyta</taxon>
        <taxon>Spermatophyta</taxon>
        <taxon>Magnoliopsida</taxon>
        <taxon>eudicotyledons</taxon>
        <taxon>Gunneridae</taxon>
        <taxon>Pentapetalae</taxon>
        <taxon>asterids</taxon>
        <taxon>campanulids</taxon>
        <taxon>Asterales</taxon>
        <taxon>Asteraceae</taxon>
        <taxon>Cichorioideae</taxon>
        <taxon>Cichorieae</taxon>
        <taxon>Cichoriinae</taxon>
        <taxon>Cichorium</taxon>
    </lineage>
</organism>
<dbReference type="Proteomes" id="UP001055811">
    <property type="component" value="Linkage Group LG09"/>
</dbReference>
<protein>
    <submittedName>
        <fullName evidence="1">Uncharacterized protein</fullName>
    </submittedName>
</protein>
<gene>
    <name evidence="1" type="ORF">L2E82_49377</name>
</gene>
<evidence type="ECO:0000313" key="1">
    <source>
        <dbReference type="EMBL" id="KAI3691158.1"/>
    </source>
</evidence>
<reference evidence="1 2" key="2">
    <citation type="journal article" date="2022" name="Mol. Ecol. Resour.">
        <title>The genomes of chicory, endive, great burdock and yacon provide insights into Asteraceae paleo-polyploidization history and plant inulin production.</title>
        <authorList>
            <person name="Fan W."/>
            <person name="Wang S."/>
            <person name="Wang H."/>
            <person name="Wang A."/>
            <person name="Jiang F."/>
            <person name="Liu H."/>
            <person name="Zhao H."/>
            <person name="Xu D."/>
            <person name="Zhang Y."/>
        </authorList>
    </citation>
    <scope>NUCLEOTIDE SEQUENCE [LARGE SCALE GENOMIC DNA]</scope>
    <source>
        <strain evidence="2">cv. Punajuju</strain>
        <tissue evidence="1">Leaves</tissue>
    </source>
</reference>